<protein>
    <recommendedName>
        <fullName evidence="3">C-JID domain-containing protein</fullName>
    </recommendedName>
</protein>
<comment type="caution">
    <text evidence="4">The sequence shown here is derived from an EMBL/GenBank/DDBJ whole genome shotgun (WGS) entry which is preliminary data.</text>
</comment>
<dbReference type="InterPro" id="IPR032675">
    <property type="entry name" value="LRR_dom_sf"/>
</dbReference>
<keyword evidence="5" id="KW-1185">Reference proteome</keyword>
<organism evidence="4 5">
    <name type="scientific">Flemingia macrophylla</name>
    <dbReference type="NCBI Taxonomy" id="520843"/>
    <lineage>
        <taxon>Eukaryota</taxon>
        <taxon>Viridiplantae</taxon>
        <taxon>Streptophyta</taxon>
        <taxon>Embryophyta</taxon>
        <taxon>Tracheophyta</taxon>
        <taxon>Spermatophyta</taxon>
        <taxon>Magnoliopsida</taxon>
        <taxon>eudicotyledons</taxon>
        <taxon>Gunneridae</taxon>
        <taxon>Pentapetalae</taxon>
        <taxon>rosids</taxon>
        <taxon>fabids</taxon>
        <taxon>Fabales</taxon>
        <taxon>Fabaceae</taxon>
        <taxon>Papilionoideae</taxon>
        <taxon>50 kb inversion clade</taxon>
        <taxon>NPAAA clade</taxon>
        <taxon>indigoferoid/millettioid clade</taxon>
        <taxon>Phaseoleae</taxon>
        <taxon>Flemingia</taxon>
    </lineage>
</organism>
<dbReference type="EMBL" id="JBGMDY010000007">
    <property type="protein sequence ID" value="KAL2328014.1"/>
    <property type="molecule type" value="Genomic_DNA"/>
</dbReference>
<dbReference type="AlphaFoldDB" id="A0ABD1LWZ6"/>
<evidence type="ECO:0000313" key="5">
    <source>
        <dbReference type="Proteomes" id="UP001603857"/>
    </source>
</evidence>
<evidence type="ECO:0000256" key="1">
    <source>
        <dbReference type="ARBA" id="ARBA00022614"/>
    </source>
</evidence>
<dbReference type="InterPro" id="IPR045344">
    <property type="entry name" value="C-JID"/>
</dbReference>
<evidence type="ECO:0000256" key="2">
    <source>
        <dbReference type="ARBA" id="ARBA00022737"/>
    </source>
</evidence>
<dbReference type="SUPFAM" id="SSF52058">
    <property type="entry name" value="L domain-like"/>
    <property type="match status" value="1"/>
</dbReference>
<evidence type="ECO:0000313" key="4">
    <source>
        <dbReference type="EMBL" id="KAL2328014.1"/>
    </source>
</evidence>
<feature type="domain" description="C-JID" evidence="3">
    <location>
        <begin position="96"/>
        <end position="246"/>
    </location>
</feature>
<keyword evidence="2" id="KW-0677">Repeat</keyword>
<proteinExistence type="predicted"/>
<dbReference type="Pfam" id="PF20160">
    <property type="entry name" value="C-JID"/>
    <property type="match status" value="1"/>
</dbReference>
<keyword evidence="1" id="KW-0433">Leucine-rich repeat</keyword>
<gene>
    <name evidence="4" type="ORF">Fmac_021441</name>
</gene>
<name>A0ABD1LWZ6_9FABA</name>
<sequence>MKDIANRARWDVFNKQEHEAIEKIVEENLPNLRYLDLSYSESLIEMPYLTGVPRLRDLILQGCIKIMRIHPSIGGNKFARLPTTIKDLSSLYRIVIPGTQIPRWFSKQNVGSSIKMDLSSVMEDPNWMGVACCALLAAHDDPTNLDDKWQLNDHGDIGYSLVNILLPRQLWLLPILLNNDLVTGGIDHLFILFLSRKEIIHYRSLPESKMHDLDKTEFTTKILEHSKYLHLEVKSSGYRMAFKKDLQQFEPKHDVQQGFFVQEAQAFIK</sequence>
<reference evidence="4 5" key="1">
    <citation type="submission" date="2024-08" db="EMBL/GenBank/DDBJ databases">
        <title>Insights into the chromosomal genome structure of Flemingia macrophylla.</title>
        <authorList>
            <person name="Ding Y."/>
            <person name="Zhao Y."/>
            <person name="Bi W."/>
            <person name="Wu M."/>
            <person name="Zhao G."/>
            <person name="Gong Y."/>
            <person name="Li W."/>
            <person name="Zhang P."/>
        </authorList>
    </citation>
    <scope>NUCLEOTIDE SEQUENCE [LARGE SCALE GENOMIC DNA]</scope>
    <source>
        <strain evidence="4">DYQJB</strain>
        <tissue evidence="4">Leaf</tissue>
    </source>
</reference>
<dbReference type="Proteomes" id="UP001603857">
    <property type="component" value="Unassembled WGS sequence"/>
</dbReference>
<accession>A0ABD1LWZ6</accession>
<dbReference type="Gene3D" id="3.80.10.10">
    <property type="entry name" value="Ribonuclease Inhibitor"/>
    <property type="match status" value="1"/>
</dbReference>
<evidence type="ECO:0000259" key="3">
    <source>
        <dbReference type="Pfam" id="PF20160"/>
    </source>
</evidence>